<dbReference type="OMA" id="SHWHPQP"/>
<dbReference type="GO" id="GO:1904802">
    <property type="term" value="P:RITS complex assembly"/>
    <property type="evidence" value="ECO:0007669"/>
    <property type="project" value="TreeGrafter"/>
</dbReference>
<accession>A0A179I238</accession>
<dbReference type="Pfam" id="PF08313">
    <property type="entry name" value="SCA7"/>
    <property type="match status" value="1"/>
</dbReference>
<reference evidence="4 5" key="1">
    <citation type="submission" date="2016-03" db="EMBL/GenBank/DDBJ databases">
        <title>Fine-scale spatial genetic structure of a fungal parasite of coffee scale insects.</title>
        <authorList>
            <person name="Jackson D."/>
            <person name="Zemenick K.A."/>
            <person name="Malloure B."/>
            <person name="Quandt C.A."/>
            <person name="James T.Y."/>
        </authorList>
    </citation>
    <scope>NUCLEOTIDE SEQUENCE [LARGE SCALE GENOMIC DNA]</scope>
    <source>
        <strain evidence="4 5">UM487</strain>
    </source>
</reference>
<dbReference type="InterPro" id="IPR037460">
    <property type="entry name" value="SEST-like"/>
</dbReference>
<dbReference type="GO" id="GO:0016788">
    <property type="term" value="F:hydrolase activity, acting on ester bonds"/>
    <property type="evidence" value="ECO:0007669"/>
    <property type="project" value="InterPro"/>
</dbReference>
<feature type="region of interest" description="Disordered" evidence="1">
    <location>
        <begin position="35"/>
        <end position="58"/>
    </location>
</feature>
<dbReference type="PANTHER" id="PTHR47805">
    <property type="entry name" value="SAGA-ASSOCIATED FACTOR 73"/>
    <property type="match status" value="1"/>
</dbReference>
<evidence type="ECO:0000256" key="2">
    <source>
        <dbReference type="SAM" id="SignalP"/>
    </source>
</evidence>
<feature type="compositionally biased region" description="Basic and acidic residues" evidence="1">
    <location>
        <begin position="538"/>
        <end position="569"/>
    </location>
</feature>
<dbReference type="EMBL" id="LUKN01003888">
    <property type="protein sequence ID" value="OAQ96795.1"/>
    <property type="molecule type" value="Genomic_DNA"/>
</dbReference>
<dbReference type="InterPro" id="IPR013243">
    <property type="entry name" value="SCA7_dom"/>
</dbReference>
<evidence type="ECO:0000313" key="4">
    <source>
        <dbReference type="EMBL" id="OAQ96795.1"/>
    </source>
</evidence>
<feature type="compositionally biased region" description="Acidic residues" evidence="1">
    <location>
        <begin position="645"/>
        <end position="658"/>
    </location>
</feature>
<feature type="signal peptide" evidence="2">
    <location>
        <begin position="1"/>
        <end position="19"/>
    </location>
</feature>
<dbReference type="PROSITE" id="PS51505">
    <property type="entry name" value="SCA7"/>
    <property type="match status" value="1"/>
</dbReference>
<sequence>MKRPALLVLPLLLLQPAHALPVWLRLSWPWSLTTPDNSTLPSQPRPTPEIPRRHGQPADGFDFPHRRGFPSTGFVALGDSYSAGIGTGLNGSEVDCRLGSHAYPVLIHNDMVSAQGGSDDNATTFQHLSCTGSTIDDVLAGGARSQIDLFNTTESADFALLSIGGNDLGFFDIMNSCIFRFYSFYSGTCEAALQRSEEQIAGPAFDQHLRLLIMEILDRVHWEKRPWFTITVTGYARFFNADTDECDDYSLGMWWRGPKLKQDLRRKMNRMVVHVNRRIEQAVRLINAAFTEPRVLFVNYDDAFEGHRFCEPQVVEPDYLRNETWFFLVGGQDNDGSTMPHVPSPPNSTLEDPRQLLRGGEAVVTNSMWYVPTYYGKTFHPRTKGHMAIRDRVYKTWRETDVLADSTKSAKKDTKGGTIKLKKAPPKHNKPGNWRDGSVLDDDAREAFATGRPLEDSPDLQQCKHCKKSILKTATKAHIAACLKVKKEKAQRKKEAREARERAKEALREEEARKAEDKDDDESGDDDDDKKGGKRAGKKPEDSKGKKRKADGEPEKAPKAKKKKDEPKAKVPKPKGPVDVERQCGVILPNGQPCARSLTCKSHSMGAKRAVAGRSLPYDMLLAAYQKKNQAKQQKAALDANAPVPDEDEENQGPVDSDEETGAVMAALSAWKPKPLVPQPVFTPIKRQYQLARLHEQLQMATNGGRTNIFQVIGYGVQKLPEGHPGLEDGDAEGEDAGVLSFPTSARSASFAIPATPSRPASAAARG</sequence>
<feature type="compositionally biased region" description="Basic and acidic residues" evidence="1">
    <location>
        <begin position="493"/>
        <end position="517"/>
    </location>
</feature>
<dbReference type="AlphaFoldDB" id="A0A179I238"/>
<dbReference type="GO" id="GO:0031048">
    <property type="term" value="P:regulatory ncRNA-mediated heterochromatin formation"/>
    <property type="evidence" value="ECO:0007669"/>
    <property type="project" value="TreeGrafter"/>
</dbReference>
<feature type="chain" id="PRO_5008104020" description="SCA7 domain-containing protein" evidence="2">
    <location>
        <begin position="20"/>
        <end position="767"/>
    </location>
</feature>
<keyword evidence="5" id="KW-1185">Reference proteome</keyword>
<dbReference type="CDD" id="cd01823">
    <property type="entry name" value="SEST_like"/>
    <property type="match status" value="1"/>
</dbReference>
<dbReference type="GO" id="GO:0000124">
    <property type="term" value="C:SAGA complex"/>
    <property type="evidence" value="ECO:0007669"/>
    <property type="project" value="InterPro"/>
</dbReference>
<feature type="region of interest" description="Disordered" evidence="1">
    <location>
        <begin position="486"/>
        <end position="583"/>
    </location>
</feature>
<dbReference type="PANTHER" id="PTHR47805:SF1">
    <property type="entry name" value="SAGA-ASSOCIATED FACTOR 73"/>
    <property type="match status" value="1"/>
</dbReference>
<keyword evidence="2" id="KW-0732">Signal</keyword>
<dbReference type="SUPFAM" id="SSF52266">
    <property type="entry name" value="SGNH hydrolase"/>
    <property type="match status" value="1"/>
</dbReference>
<name>A0A179I238_CORDF</name>
<dbReference type="OrthoDB" id="21678at2759"/>
<feature type="region of interest" description="Disordered" evidence="1">
    <location>
        <begin position="629"/>
        <end position="658"/>
    </location>
</feature>
<evidence type="ECO:0000259" key="3">
    <source>
        <dbReference type="PROSITE" id="PS51505"/>
    </source>
</evidence>
<feature type="compositionally biased region" description="Basic residues" evidence="1">
    <location>
        <begin position="420"/>
        <end position="430"/>
    </location>
</feature>
<organism evidence="4 5">
    <name type="scientific">Cordyceps confragosa</name>
    <name type="common">Lecanicillium lecanii</name>
    <dbReference type="NCBI Taxonomy" id="2714763"/>
    <lineage>
        <taxon>Eukaryota</taxon>
        <taxon>Fungi</taxon>
        <taxon>Dikarya</taxon>
        <taxon>Ascomycota</taxon>
        <taxon>Pezizomycotina</taxon>
        <taxon>Sordariomycetes</taxon>
        <taxon>Hypocreomycetidae</taxon>
        <taxon>Hypocreales</taxon>
        <taxon>Cordycipitaceae</taxon>
        <taxon>Akanthomyces</taxon>
    </lineage>
</organism>
<dbReference type="Proteomes" id="UP000243081">
    <property type="component" value="Unassembled WGS sequence"/>
</dbReference>
<feature type="region of interest" description="Disordered" evidence="1">
    <location>
        <begin position="407"/>
        <end position="440"/>
    </location>
</feature>
<evidence type="ECO:0000313" key="5">
    <source>
        <dbReference type="Proteomes" id="UP000243081"/>
    </source>
</evidence>
<feature type="compositionally biased region" description="Acidic residues" evidence="1">
    <location>
        <begin position="518"/>
        <end position="528"/>
    </location>
</feature>
<dbReference type="Gene3D" id="3.40.50.1110">
    <property type="entry name" value="SGNH hydrolase"/>
    <property type="match status" value="1"/>
</dbReference>
<feature type="compositionally biased region" description="Low complexity" evidence="1">
    <location>
        <begin position="629"/>
        <end position="642"/>
    </location>
</feature>
<dbReference type="InterPro" id="IPR037804">
    <property type="entry name" value="SGF73"/>
</dbReference>
<feature type="domain" description="SCA7" evidence="3">
    <location>
        <begin position="571"/>
        <end position="637"/>
    </location>
</feature>
<proteinExistence type="predicted"/>
<dbReference type="GO" id="GO:0006357">
    <property type="term" value="P:regulation of transcription by RNA polymerase II"/>
    <property type="evidence" value="ECO:0007669"/>
    <property type="project" value="TreeGrafter"/>
</dbReference>
<evidence type="ECO:0000256" key="1">
    <source>
        <dbReference type="SAM" id="MobiDB-lite"/>
    </source>
</evidence>
<comment type="caution">
    <text evidence="4">The sequence shown here is derived from an EMBL/GenBank/DDBJ whole genome shotgun (WGS) entry which is preliminary data.</text>
</comment>
<dbReference type="InterPro" id="IPR036514">
    <property type="entry name" value="SGNH_hydro_sf"/>
</dbReference>
<dbReference type="Gene3D" id="6.10.140.1270">
    <property type="match status" value="1"/>
</dbReference>
<gene>
    <name evidence="4" type="ORF">LLEC1_04686</name>
</gene>
<protein>
    <recommendedName>
        <fullName evidence="3">SCA7 domain-containing protein</fullName>
    </recommendedName>
</protein>